<evidence type="ECO:0000256" key="2">
    <source>
        <dbReference type="ARBA" id="ARBA00023125"/>
    </source>
</evidence>
<dbReference type="CDD" id="cd06170">
    <property type="entry name" value="LuxR_C_like"/>
    <property type="match status" value="1"/>
</dbReference>
<keyword evidence="6" id="KW-1185">Reference proteome</keyword>
<dbReference type="GO" id="GO:0006355">
    <property type="term" value="P:regulation of DNA-templated transcription"/>
    <property type="evidence" value="ECO:0007669"/>
    <property type="project" value="InterPro"/>
</dbReference>
<dbReference type="PANTHER" id="PTHR44688">
    <property type="entry name" value="DNA-BINDING TRANSCRIPTIONAL ACTIVATOR DEVR_DOSR"/>
    <property type="match status" value="1"/>
</dbReference>
<evidence type="ECO:0000259" key="4">
    <source>
        <dbReference type="PROSITE" id="PS50043"/>
    </source>
</evidence>
<evidence type="ECO:0000313" key="5">
    <source>
        <dbReference type="EMBL" id="EAR10678.1"/>
    </source>
</evidence>
<dbReference type="AlphaFoldDB" id="A4BB65"/>
<dbReference type="PANTHER" id="PTHR44688:SF16">
    <property type="entry name" value="DNA-BINDING TRANSCRIPTIONAL ACTIVATOR DEVR_DOSR"/>
    <property type="match status" value="1"/>
</dbReference>
<reference evidence="5 6" key="1">
    <citation type="submission" date="2006-02" db="EMBL/GenBank/DDBJ databases">
        <authorList>
            <person name="Pinhassi J."/>
            <person name="Pedros-Alio C."/>
            <person name="Ferriera S."/>
            <person name="Johnson J."/>
            <person name="Kravitz S."/>
            <person name="Halpern A."/>
            <person name="Remington K."/>
            <person name="Beeson K."/>
            <person name="Tran B."/>
            <person name="Rogers Y.-H."/>
            <person name="Friedman R."/>
            <person name="Venter J.C."/>
        </authorList>
    </citation>
    <scope>NUCLEOTIDE SEQUENCE [LARGE SCALE GENOMIC DNA]</scope>
    <source>
        <strain evidence="5 6">MED297</strain>
    </source>
</reference>
<dbReference type="PROSITE" id="PS50043">
    <property type="entry name" value="HTH_LUXR_2"/>
    <property type="match status" value="1"/>
</dbReference>
<dbReference type="SUPFAM" id="SSF46894">
    <property type="entry name" value="C-terminal effector domain of the bipartite response regulators"/>
    <property type="match status" value="1"/>
</dbReference>
<proteinExistence type="predicted"/>
<gene>
    <name evidence="5" type="ORF">MED297_11700</name>
</gene>
<dbReference type="HOGENOM" id="CLU_072786_7_0_6"/>
<dbReference type="EMBL" id="AAOE01000003">
    <property type="protein sequence ID" value="EAR10678.1"/>
    <property type="molecule type" value="Genomic_DNA"/>
</dbReference>
<dbReference type="Gene3D" id="3.30.450.80">
    <property type="entry name" value="Transcription factor LuxR-like, autoinducer-binding domain"/>
    <property type="match status" value="1"/>
</dbReference>
<protein>
    <submittedName>
        <fullName evidence="5">LuxR, transcriptional regulator</fullName>
    </submittedName>
</protein>
<keyword evidence="3" id="KW-0804">Transcription</keyword>
<dbReference type="STRING" id="314283.MED297_11700"/>
<dbReference type="SUPFAM" id="SSF75516">
    <property type="entry name" value="Pheromone-binding domain of LuxR-like quorum-sensing transcription factors"/>
    <property type="match status" value="1"/>
</dbReference>
<accession>A4BB65</accession>
<dbReference type="InterPro" id="IPR036388">
    <property type="entry name" value="WH-like_DNA-bd_sf"/>
</dbReference>
<dbReference type="InterPro" id="IPR016032">
    <property type="entry name" value="Sig_transdc_resp-reg_C-effctor"/>
</dbReference>
<comment type="caution">
    <text evidence="5">The sequence shown here is derived from an EMBL/GenBank/DDBJ whole genome shotgun (WGS) entry which is preliminary data.</text>
</comment>
<dbReference type="InterPro" id="IPR005143">
    <property type="entry name" value="TF_LuxR_autoind-bd_dom"/>
</dbReference>
<keyword evidence="1" id="KW-0805">Transcription regulation</keyword>
<evidence type="ECO:0000313" key="6">
    <source>
        <dbReference type="Proteomes" id="UP000005953"/>
    </source>
</evidence>
<dbReference type="GO" id="GO:0003677">
    <property type="term" value="F:DNA binding"/>
    <property type="evidence" value="ECO:0007669"/>
    <property type="project" value="UniProtKB-KW"/>
</dbReference>
<dbReference type="Proteomes" id="UP000005953">
    <property type="component" value="Unassembled WGS sequence"/>
</dbReference>
<dbReference type="InterPro" id="IPR036693">
    <property type="entry name" value="TF_LuxR_autoind-bd_dom_sf"/>
</dbReference>
<dbReference type="Gene3D" id="1.10.10.10">
    <property type="entry name" value="Winged helix-like DNA-binding domain superfamily/Winged helix DNA-binding domain"/>
    <property type="match status" value="1"/>
</dbReference>
<evidence type="ECO:0000256" key="3">
    <source>
        <dbReference type="ARBA" id="ARBA00023163"/>
    </source>
</evidence>
<feature type="domain" description="HTH luxR-type" evidence="4">
    <location>
        <begin position="169"/>
        <end position="234"/>
    </location>
</feature>
<dbReference type="SMART" id="SM00421">
    <property type="entry name" value="HTH_LUXR"/>
    <property type="match status" value="1"/>
</dbReference>
<name>A4BB65_9GAMM</name>
<dbReference type="Pfam" id="PF03472">
    <property type="entry name" value="Autoind_bind"/>
    <property type="match status" value="1"/>
</dbReference>
<organism evidence="5 6">
    <name type="scientific">Reinekea blandensis MED297</name>
    <dbReference type="NCBI Taxonomy" id="314283"/>
    <lineage>
        <taxon>Bacteria</taxon>
        <taxon>Pseudomonadati</taxon>
        <taxon>Pseudomonadota</taxon>
        <taxon>Gammaproteobacteria</taxon>
        <taxon>Oceanospirillales</taxon>
        <taxon>Saccharospirillaceae</taxon>
        <taxon>Reinekea</taxon>
    </lineage>
</organism>
<dbReference type="PRINTS" id="PR00038">
    <property type="entry name" value="HTHLUXR"/>
</dbReference>
<dbReference type="InterPro" id="IPR000792">
    <property type="entry name" value="Tscrpt_reg_LuxR_C"/>
</dbReference>
<keyword evidence="2" id="KW-0238">DNA-binding</keyword>
<evidence type="ECO:0000256" key="1">
    <source>
        <dbReference type="ARBA" id="ARBA00023015"/>
    </source>
</evidence>
<sequence length="240" mass="26916">MDLLERLQQAQSTSELPEILESISQVVEFDYFLFGLALPNSITHSDILMYDNYPGEWRRVYDESGYAKRDPIVQYSISNYMPVTWAQISESPSYSRSDLKIMWEAEASGLKAGFSLPIHGAVGEFGMISFASNHNTDEQRLKYAEAIPVIQMLVPAIQDAVKRLRVSESKEPPAKLTKREIECLTWATEGKSSWEISQILGCSERTAIFHLSNAANKLGATNRYQAISKALLCGIINPLC</sequence>
<dbReference type="Pfam" id="PF00196">
    <property type="entry name" value="GerE"/>
    <property type="match status" value="1"/>
</dbReference>